<name>A0A1T4SQ43_9BACT</name>
<dbReference type="STRING" id="634771.SAMN04488128_103259"/>
<keyword evidence="3" id="KW-1185">Reference proteome</keyword>
<dbReference type="AlphaFoldDB" id="A0A1T4SQ43"/>
<dbReference type="RefSeq" id="WP_078670630.1">
    <property type="nucleotide sequence ID" value="NZ_FUWZ01000003.1"/>
</dbReference>
<dbReference type="SUPFAM" id="SSF48371">
    <property type="entry name" value="ARM repeat"/>
    <property type="match status" value="1"/>
</dbReference>
<sequence length="975" mass="111316">MPYTKETILPFIERQQQLYEDSGQSGLLQDGVAFLTGQTILPPVCTDATVAREMGIFVQLLKLPDQWDDNDRLVLQLLADPLVWQHCRERFLQHVVPMLDTPGSASAIVLRFSYFTNYLQQRGCTTEDIGSILIVYSGDGNNFDLTPLKFTPLRKFLQDLIKSAEWPTVDAYLRTWKDHGWNSLFFRLLSKGHPDREMEYLEHILLQPGKGFVNVELSRVLLHLNPDKYRPLIEKSVSHLSSLPDYTAQLCGYYLLAHYQSEHYEPLLLKAAYAYLQEQNSGLTSQAFRQQQAAMGGTTQLPAPDVIAVIQLLRQDRQQALPYLDTYVEERKYLHPEVFQVMQQELGNQSVPLLLKAIDNDYEAKHIFPLLTQLDAPLYAERLWDFTLHKLKSVRTLVAVILADHPQALERAGELLQHKKAEQRLTAVQILCRLNTPEAKQLLQQALQQEINDDARDLMLETLGQTLAEEDDITTAQQLVAFAKKRFKLSRPLEKWLDDSALPPAYLVNGAALNLDMTRFLLYRMSRVDEFRPDIEARPLLRLIDRSRSGEFAMHLFHLYLSRNGDAKTKYLLALAGLTGDDALAATLEQAVMQWISEKRLRMAEHGIGALALHGSKQALQTVEYLSRKYRVRKSNIGAAALAGMQYAAAELGITIHELGDRIVPDYGFKGMFLPFEVKGDIYQLYIDQQFKPAVINNRQRKLKSIPVATPAHTKEAIKQLGKAIAETVKLQTARLEHFLVVQRKWEPAQWQQCFLHHPIMFVYATRLLWALYDAQDQLITGFQCRDADHLTDLQGQPVTIPAGASIRVLHPLYLSSEALSQWKQRFAEDGIEAVFPQLDRPVAAIPPQQADTTLVHDFEDIALESTLLNKHMEQKGWKLSEGSDGKYVYAYHKTDDENQLEVIVEMSSIYKEEGFRYKLGTLYFVDKTKVRQRWSRNPDKETDDCLLPLGHVPPVFYSEAITDIAVSREKVEVA</sequence>
<dbReference type="EMBL" id="FUWZ01000003">
    <property type="protein sequence ID" value="SKA30276.1"/>
    <property type="molecule type" value="Genomic_DNA"/>
</dbReference>
<dbReference type="InterPro" id="IPR025406">
    <property type="entry name" value="DUF4132"/>
</dbReference>
<dbReference type="OrthoDB" id="9763697at2"/>
<protein>
    <recommendedName>
        <fullName evidence="1">DUF4132 domain-containing protein</fullName>
    </recommendedName>
</protein>
<proteinExistence type="predicted"/>
<evidence type="ECO:0000259" key="1">
    <source>
        <dbReference type="Pfam" id="PF13569"/>
    </source>
</evidence>
<dbReference type="Proteomes" id="UP000190367">
    <property type="component" value="Unassembled WGS sequence"/>
</dbReference>
<feature type="domain" description="DUF4132" evidence="1">
    <location>
        <begin position="701"/>
        <end position="878"/>
    </location>
</feature>
<dbReference type="Pfam" id="PF13569">
    <property type="entry name" value="DUF4132"/>
    <property type="match status" value="1"/>
</dbReference>
<accession>A0A1T4SQ43</accession>
<evidence type="ECO:0000313" key="2">
    <source>
        <dbReference type="EMBL" id="SKA30276.1"/>
    </source>
</evidence>
<evidence type="ECO:0000313" key="3">
    <source>
        <dbReference type="Proteomes" id="UP000190367"/>
    </source>
</evidence>
<organism evidence="2 3">
    <name type="scientific">Chitinophaga eiseniae</name>
    <dbReference type="NCBI Taxonomy" id="634771"/>
    <lineage>
        <taxon>Bacteria</taxon>
        <taxon>Pseudomonadati</taxon>
        <taxon>Bacteroidota</taxon>
        <taxon>Chitinophagia</taxon>
        <taxon>Chitinophagales</taxon>
        <taxon>Chitinophagaceae</taxon>
        <taxon>Chitinophaga</taxon>
    </lineage>
</organism>
<reference evidence="3" key="1">
    <citation type="submission" date="2017-02" db="EMBL/GenBank/DDBJ databases">
        <authorList>
            <person name="Varghese N."/>
            <person name="Submissions S."/>
        </authorList>
    </citation>
    <scope>NUCLEOTIDE SEQUENCE [LARGE SCALE GENOMIC DNA]</scope>
    <source>
        <strain evidence="3">DSM 22224</strain>
    </source>
</reference>
<gene>
    <name evidence="2" type="ORF">SAMN04488128_103259</name>
</gene>
<dbReference type="InterPro" id="IPR016024">
    <property type="entry name" value="ARM-type_fold"/>
</dbReference>